<evidence type="ECO:0000313" key="1">
    <source>
        <dbReference type="EMBL" id="ODH13435.1"/>
    </source>
</evidence>
<evidence type="ECO:0000313" key="2">
    <source>
        <dbReference type="Proteomes" id="UP000242814"/>
    </source>
</evidence>
<sequence>MRGSTTRNADDRFDCWAETFDCALNSLVAGMWADHGDHGNWKDGITRHQVITRAYTEGKEGYQTLYCAQYTTITQTSSFNRRGERLQEEAEADCWDVLYLKFAPQSFPRPTPSYNNSEYLLCLAFSGLVGLHLAYRKRLLLFRGQTRKDPPYIRFKKWPNALMAIPTNLLRAEEEDHESVCSLFCFSSWSRVVTESLLRIEEPMDI</sequence>
<dbReference type="VEuPathDB" id="FungiDB:PADG_06239"/>
<proteinExistence type="predicted"/>
<dbReference type="Proteomes" id="UP000242814">
    <property type="component" value="Unassembled WGS sequence"/>
</dbReference>
<organism evidence="1 2">
    <name type="scientific">Paracoccidioides brasiliensis</name>
    <dbReference type="NCBI Taxonomy" id="121759"/>
    <lineage>
        <taxon>Eukaryota</taxon>
        <taxon>Fungi</taxon>
        <taxon>Dikarya</taxon>
        <taxon>Ascomycota</taxon>
        <taxon>Pezizomycotina</taxon>
        <taxon>Eurotiomycetes</taxon>
        <taxon>Eurotiomycetidae</taxon>
        <taxon>Onygenales</taxon>
        <taxon>Ajellomycetaceae</taxon>
        <taxon>Paracoccidioides</taxon>
    </lineage>
</organism>
<protein>
    <submittedName>
        <fullName evidence="1">Uncharacterized protein</fullName>
    </submittedName>
</protein>
<reference evidence="1 2" key="1">
    <citation type="submission" date="2016-06" db="EMBL/GenBank/DDBJ databases">
        <authorList>
            <person name="Kjaerup R.B."/>
            <person name="Dalgaard T.S."/>
            <person name="Juul-Madsen H.R."/>
        </authorList>
    </citation>
    <scope>NUCLEOTIDE SEQUENCE [LARGE SCALE GENOMIC DNA]</scope>
    <source>
        <strain evidence="1 2">Pb300</strain>
    </source>
</reference>
<comment type="caution">
    <text evidence="1">The sequence shown here is derived from an EMBL/GenBank/DDBJ whole genome shotgun (WGS) entry which is preliminary data.</text>
</comment>
<dbReference type="VEuPathDB" id="FungiDB:PABG_06921"/>
<accession>A0A1D2J5A9</accession>
<name>A0A1D2J5A9_PARBR</name>
<gene>
    <name evidence="1" type="ORF">ACO22_07256</name>
</gene>
<dbReference type="AlphaFoldDB" id="A0A1D2J5A9"/>
<dbReference type="EMBL" id="LZYO01000487">
    <property type="protein sequence ID" value="ODH13435.1"/>
    <property type="molecule type" value="Genomic_DNA"/>
</dbReference>